<evidence type="ECO:0000313" key="2">
    <source>
        <dbReference type="EMBL" id="PWN90999.1"/>
    </source>
</evidence>
<evidence type="ECO:0000259" key="1">
    <source>
        <dbReference type="Pfam" id="PF13391"/>
    </source>
</evidence>
<protein>
    <recommendedName>
        <fullName evidence="1">HNH nuclease domain-containing protein</fullName>
    </recommendedName>
</protein>
<dbReference type="AlphaFoldDB" id="A0A316YNZ4"/>
<feature type="domain" description="HNH nuclease" evidence="1">
    <location>
        <begin position="145"/>
        <end position="217"/>
    </location>
</feature>
<dbReference type="Pfam" id="PF13391">
    <property type="entry name" value="HNH_2"/>
    <property type="match status" value="1"/>
</dbReference>
<dbReference type="InParanoid" id="A0A316YNZ4"/>
<dbReference type="InterPro" id="IPR003615">
    <property type="entry name" value="HNH_nuc"/>
</dbReference>
<reference evidence="2 3" key="1">
    <citation type="journal article" date="2018" name="Mol. Biol. Evol.">
        <title>Broad Genomic Sampling Reveals a Smut Pathogenic Ancestry of the Fungal Clade Ustilaginomycotina.</title>
        <authorList>
            <person name="Kijpornyongpan T."/>
            <person name="Mondo S.J."/>
            <person name="Barry K."/>
            <person name="Sandor L."/>
            <person name="Lee J."/>
            <person name="Lipzen A."/>
            <person name="Pangilinan J."/>
            <person name="LaButti K."/>
            <person name="Hainaut M."/>
            <person name="Henrissat B."/>
            <person name="Grigoriev I.V."/>
            <person name="Spatafora J.W."/>
            <person name="Aime M.C."/>
        </authorList>
    </citation>
    <scope>NUCLEOTIDE SEQUENCE [LARGE SCALE GENOMIC DNA]</scope>
    <source>
        <strain evidence="2 3">MCA 4198</strain>
    </source>
</reference>
<proteinExistence type="predicted"/>
<dbReference type="OrthoDB" id="2142759at2759"/>
<dbReference type="RefSeq" id="XP_025378197.1">
    <property type="nucleotide sequence ID" value="XM_025525070.1"/>
</dbReference>
<gene>
    <name evidence="2" type="ORF">FA10DRAFT_302180</name>
</gene>
<accession>A0A316YNZ4</accession>
<dbReference type="Proteomes" id="UP000245768">
    <property type="component" value="Unassembled WGS sequence"/>
</dbReference>
<sequence length="268" mass="30119">MSRRIRNVSVFMTKDTAGDSIGSVHSKEIAGFWQHGNVKIGQFRKWLDLCIFVAESEWGIYPIATDNVDPSDGDIISDVDVLTQDPEQVLPTGNYVVLNREKLKHVEVYLSNTHYERQKTSPNLNTSDGRKSSFLRRVRKRDERCVITGRLVSDEEPVLFGAAHILPVALFDAKGFESIATDMGVPLEDAKLDPVSNAILLTPSAHTLYHYRLISIDPDNDYAVTDFTKPGEFHGCRMYSTKREKSVIESVLSTCSSDTTINKRCCEM</sequence>
<evidence type="ECO:0000313" key="3">
    <source>
        <dbReference type="Proteomes" id="UP000245768"/>
    </source>
</evidence>
<organism evidence="2 3">
    <name type="scientific">Acaromyces ingoldii</name>
    <dbReference type="NCBI Taxonomy" id="215250"/>
    <lineage>
        <taxon>Eukaryota</taxon>
        <taxon>Fungi</taxon>
        <taxon>Dikarya</taxon>
        <taxon>Basidiomycota</taxon>
        <taxon>Ustilaginomycotina</taxon>
        <taxon>Exobasidiomycetes</taxon>
        <taxon>Exobasidiales</taxon>
        <taxon>Cryptobasidiaceae</taxon>
        <taxon>Acaromyces</taxon>
    </lineage>
</organism>
<dbReference type="GeneID" id="37046986"/>
<dbReference type="EMBL" id="KZ819636">
    <property type="protein sequence ID" value="PWN90999.1"/>
    <property type="molecule type" value="Genomic_DNA"/>
</dbReference>
<keyword evidence="3" id="KW-1185">Reference proteome</keyword>
<dbReference type="STRING" id="215250.A0A316YNZ4"/>
<name>A0A316YNZ4_9BASI</name>